<accession>A0AAE9XZ81</accession>
<gene>
    <name evidence="1" type="ORF">TX73_009095</name>
</gene>
<evidence type="ECO:0000313" key="1">
    <source>
        <dbReference type="EMBL" id="WCL91912.1"/>
    </source>
</evidence>
<dbReference type="EMBL" id="CP116810">
    <property type="protein sequence ID" value="WCL91912.1"/>
    <property type="molecule type" value="Genomic_DNA"/>
</dbReference>
<sequence length="79" mass="8370">MRKGLTLSTRLAILVMSTAMLTASGVGYLGYRNIAPVAIERTLAGLDANASWQARELSHLVNGASADLMGFRQIMASTS</sequence>
<dbReference type="GeneID" id="70035376"/>
<reference evidence="1 2" key="1">
    <citation type="journal article" date="2004" name="Nat. Biotechnol.">
        <title>Complete genome sequence of the metabolically versatile photosynthetic bacterium Rhodopseudomonas palustris.</title>
        <authorList>
            <person name="Larimer F.W."/>
            <person name="Chain P."/>
            <person name="Hauser L."/>
            <person name="Lamerdin J."/>
            <person name="Malfatti S."/>
            <person name="Do L."/>
            <person name="Land M.L."/>
            <person name="Pelletier D.A."/>
            <person name="Beatty J.T."/>
            <person name="Lang A.S."/>
            <person name="Tabita F.R."/>
            <person name="Gibson J.L."/>
            <person name="Hanson T.E."/>
            <person name="Bobst C."/>
            <person name="Torres J.L."/>
            <person name="Peres C."/>
            <person name="Harrison F.H."/>
            <person name="Gibson J."/>
            <person name="Harwood C.S."/>
        </authorList>
    </citation>
    <scope>NUCLEOTIDE SEQUENCE [LARGE SCALE GENOMIC DNA]</scope>
    <source>
        <strain evidence="2">ATCC BAA-98 / CGA009</strain>
    </source>
</reference>
<keyword evidence="2" id="KW-1185">Reference proteome</keyword>
<dbReference type="KEGG" id="rpa:TX73_009095"/>
<dbReference type="RefSeq" id="WP_042440936.1">
    <property type="nucleotide sequence ID" value="NZ_CP116810.1"/>
</dbReference>
<proteinExistence type="predicted"/>
<name>A0AAE9XZ81_RHOPA</name>
<organism evidence="1 2">
    <name type="scientific">Rhodopseudomonas palustris (strain ATCC BAA-98 / CGA009)</name>
    <dbReference type="NCBI Taxonomy" id="258594"/>
    <lineage>
        <taxon>Bacteria</taxon>
        <taxon>Pseudomonadati</taxon>
        <taxon>Pseudomonadota</taxon>
        <taxon>Alphaproteobacteria</taxon>
        <taxon>Hyphomicrobiales</taxon>
        <taxon>Nitrobacteraceae</taxon>
        <taxon>Rhodopseudomonas</taxon>
    </lineage>
</organism>
<dbReference type="AlphaFoldDB" id="A0AAE9XZ81"/>
<protein>
    <submittedName>
        <fullName evidence="1">Uncharacterized protein</fullName>
    </submittedName>
</protein>
<evidence type="ECO:0000313" key="2">
    <source>
        <dbReference type="Proteomes" id="UP000001426"/>
    </source>
</evidence>
<dbReference type="Proteomes" id="UP000001426">
    <property type="component" value="Chromosome"/>
</dbReference>